<dbReference type="InterPro" id="IPR011006">
    <property type="entry name" value="CheY-like_superfamily"/>
</dbReference>
<dbReference type="PANTHER" id="PTHR45228">
    <property type="entry name" value="CYCLIC DI-GMP PHOSPHODIESTERASE TM_0186-RELATED"/>
    <property type="match status" value="1"/>
</dbReference>
<dbReference type="Gene3D" id="1.10.3210.10">
    <property type="entry name" value="Hypothetical protein af1432"/>
    <property type="match status" value="1"/>
</dbReference>
<dbReference type="SMART" id="SM00448">
    <property type="entry name" value="REC"/>
    <property type="match status" value="1"/>
</dbReference>
<dbReference type="SUPFAM" id="SSF109604">
    <property type="entry name" value="HD-domain/PDEase-like"/>
    <property type="match status" value="1"/>
</dbReference>
<sequence>MKPSSLFVHGTEVPNTLLIIDDAEVNRAVLDSIFSPTYAVEQASNGQEGLELILRRRECICAVLLDVVMPVMDGIELLRRLAENSLLSQIPVFLITAEASSEVTRLAYDLGVVDVISKPVIPYVVERRVNSVVELYQARKRLGGVVEHQQSRLLEQARQIVDLSIGMIEALSTAIEFRSGESGSHVRRIRDITALLLRKTELGDGLSGEQIDQIALAAVMHDVGKIAIPDAILNKPGRLTPEEFEIMKTHTVQGGILLAKIPQMRSQPIYEYAYDIALHHHERWDGRGYPEGLKGDEISVWAQIVSIADVYDALISARVYKGAFSFEEAVQMIASGQCGVFSPRLLRCFLSVEGQLRALYESPASSHSTEPS</sequence>
<feature type="domain" description="Response regulatory" evidence="4">
    <location>
        <begin position="16"/>
        <end position="133"/>
    </location>
</feature>
<feature type="modified residue" description="4-aspartylphosphate" evidence="3">
    <location>
        <position position="66"/>
    </location>
</feature>
<evidence type="ECO:0000256" key="3">
    <source>
        <dbReference type="PROSITE-ProRule" id="PRU00169"/>
    </source>
</evidence>
<keyword evidence="3" id="KW-0597">Phosphoprotein</keyword>
<reference evidence="6" key="1">
    <citation type="submission" date="2020-10" db="EMBL/GenBank/DDBJ databases">
        <authorList>
            <person name="Gilroy R."/>
        </authorList>
    </citation>
    <scope>NUCLEOTIDE SEQUENCE</scope>
    <source>
        <strain evidence="6">CHK191-8634</strain>
    </source>
</reference>
<dbReference type="InterPro" id="IPR052020">
    <property type="entry name" value="Cyclic_di-GMP/3'3'-cGAMP_PDE"/>
</dbReference>
<evidence type="ECO:0000256" key="1">
    <source>
        <dbReference type="ARBA" id="ARBA00018672"/>
    </source>
</evidence>
<gene>
    <name evidence="6" type="ORF">IAB67_08650</name>
</gene>
<protein>
    <recommendedName>
        <fullName evidence="1">Stage 0 sporulation protein A homolog</fullName>
    </recommendedName>
</protein>
<reference evidence="6" key="2">
    <citation type="journal article" date="2021" name="PeerJ">
        <title>Extensive microbial diversity within the chicken gut microbiome revealed by metagenomics and culture.</title>
        <authorList>
            <person name="Gilroy R."/>
            <person name="Ravi A."/>
            <person name="Getino M."/>
            <person name="Pursley I."/>
            <person name="Horton D.L."/>
            <person name="Alikhan N.F."/>
            <person name="Baker D."/>
            <person name="Gharbi K."/>
            <person name="Hall N."/>
            <person name="Watson M."/>
            <person name="Adriaenssens E.M."/>
            <person name="Foster-Nyarko E."/>
            <person name="Jarju S."/>
            <person name="Secka A."/>
            <person name="Antonio M."/>
            <person name="Oren A."/>
            <person name="Chaudhuri R.R."/>
            <person name="La Ragione R."/>
            <person name="Hildebrand F."/>
            <person name="Pallen M.J."/>
        </authorList>
    </citation>
    <scope>NUCLEOTIDE SEQUENCE</scope>
    <source>
        <strain evidence="6">CHK191-8634</strain>
    </source>
</reference>
<proteinExistence type="predicted"/>
<evidence type="ECO:0000313" key="7">
    <source>
        <dbReference type="Proteomes" id="UP000824073"/>
    </source>
</evidence>
<feature type="domain" description="HD-GYP" evidence="5">
    <location>
        <begin position="160"/>
        <end position="365"/>
    </location>
</feature>
<dbReference type="InterPro" id="IPR003607">
    <property type="entry name" value="HD/PDEase_dom"/>
</dbReference>
<dbReference type="InterPro" id="IPR037522">
    <property type="entry name" value="HD_GYP_dom"/>
</dbReference>
<name>A0A9D1S293_9CLOT</name>
<evidence type="ECO:0000313" key="6">
    <source>
        <dbReference type="EMBL" id="HIU44348.1"/>
    </source>
</evidence>
<dbReference type="PROSITE" id="PS51832">
    <property type="entry name" value="HD_GYP"/>
    <property type="match status" value="1"/>
</dbReference>
<accession>A0A9D1S293</accession>
<comment type="caution">
    <text evidence="6">The sequence shown here is derived from an EMBL/GenBank/DDBJ whole genome shotgun (WGS) entry which is preliminary data.</text>
</comment>
<evidence type="ECO:0000259" key="4">
    <source>
        <dbReference type="PROSITE" id="PS50110"/>
    </source>
</evidence>
<dbReference type="CDD" id="cd00077">
    <property type="entry name" value="HDc"/>
    <property type="match status" value="1"/>
</dbReference>
<dbReference type="Gene3D" id="3.40.50.2300">
    <property type="match status" value="1"/>
</dbReference>
<evidence type="ECO:0000259" key="5">
    <source>
        <dbReference type="PROSITE" id="PS51832"/>
    </source>
</evidence>
<evidence type="ECO:0000256" key="2">
    <source>
        <dbReference type="ARBA" id="ARBA00024867"/>
    </source>
</evidence>
<dbReference type="SMART" id="SM00471">
    <property type="entry name" value="HDc"/>
    <property type="match status" value="1"/>
</dbReference>
<comment type="function">
    <text evidence="2">May play the central regulatory role in sporulation. It may be an element of the effector pathway responsible for the activation of sporulation genes in response to nutritional stress. Spo0A may act in concert with spo0H (a sigma factor) to control the expression of some genes that are critical to the sporulation process.</text>
</comment>
<dbReference type="SUPFAM" id="SSF52172">
    <property type="entry name" value="CheY-like"/>
    <property type="match status" value="1"/>
</dbReference>
<dbReference type="Pfam" id="PF13487">
    <property type="entry name" value="HD_5"/>
    <property type="match status" value="1"/>
</dbReference>
<organism evidence="6 7">
    <name type="scientific">Candidatus Ventrousia excrementavium</name>
    <dbReference type="NCBI Taxonomy" id="2840961"/>
    <lineage>
        <taxon>Bacteria</taxon>
        <taxon>Bacillati</taxon>
        <taxon>Bacillota</taxon>
        <taxon>Clostridia</taxon>
        <taxon>Eubacteriales</taxon>
        <taxon>Clostridiaceae</taxon>
        <taxon>Clostridiaceae incertae sedis</taxon>
        <taxon>Candidatus Ventrousia</taxon>
    </lineage>
</organism>
<dbReference type="AlphaFoldDB" id="A0A9D1S293"/>
<dbReference type="Pfam" id="PF00072">
    <property type="entry name" value="Response_reg"/>
    <property type="match status" value="1"/>
</dbReference>
<dbReference type="EMBL" id="DVMR01000064">
    <property type="protein sequence ID" value="HIU44348.1"/>
    <property type="molecule type" value="Genomic_DNA"/>
</dbReference>
<dbReference type="Proteomes" id="UP000824073">
    <property type="component" value="Unassembled WGS sequence"/>
</dbReference>
<dbReference type="GO" id="GO:0000160">
    <property type="term" value="P:phosphorelay signal transduction system"/>
    <property type="evidence" value="ECO:0007669"/>
    <property type="project" value="InterPro"/>
</dbReference>
<dbReference type="InterPro" id="IPR001789">
    <property type="entry name" value="Sig_transdc_resp-reg_receiver"/>
</dbReference>
<dbReference type="PROSITE" id="PS50110">
    <property type="entry name" value="RESPONSE_REGULATORY"/>
    <property type="match status" value="1"/>
</dbReference>